<proteinExistence type="predicted"/>
<organism evidence="2 3">
    <name type="scientific">Shewanella hanedai</name>
    <name type="common">Alteromonas hanedai</name>
    <dbReference type="NCBI Taxonomy" id="25"/>
    <lineage>
        <taxon>Bacteria</taxon>
        <taxon>Pseudomonadati</taxon>
        <taxon>Pseudomonadota</taxon>
        <taxon>Gammaproteobacteria</taxon>
        <taxon>Alteromonadales</taxon>
        <taxon>Shewanellaceae</taxon>
        <taxon>Shewanella</taxon>
    </lineage>
</organism>
<feature type="domain" description="STAS" evidence="1">
    <location>
        <begin position="1"/>
        <end position="100"/>
    </location>
</feature>
<accession>A0A553JTT2</accession>
<dbReference type="InterPro" id="IPR058548">
    <property type="entry name" value="MlaB-like_STAS"/>
</dbReference>
<evidence type="ECO:0000313" key="3">
    <source>
        <dbReference type="Proteomes" id="UP000318126"/>
    </source>
</evidence>
<dbReference type="OrthoDB" id="6400701at2"/>
<evidence type="ECO:0000313" key="2">
    <source>
        <dbReference type="EMBL" id="TRY15862.1"/>
    </source>
</evidence>
<sequence length="100" mass="11181">MVDFIQQGAVCQISGRLSQAEVPALWQQRHSLLNKGVETIDLSTLSYSDSAGIAFILELMSLARTEKRSLSFVSPSKQLSKLIDLYDLELFFSEEAKQGR</sequence>
<evidence type="ECO:0000259" key="1">
    <source>
        <dbReference type="PROSITE" id="PS50801"/>
    </source>
</evidence>
<dbReference type="PANTHER" id="PTHR35849">
    <property type="entry name" value="BLR2341 PROTEIN"/>
    <property type="match status" value="1"/>
</dbReference>
<dbReference type="InterPro" id="IPR052746">
    <property type="entry name" value="MlaB_ABC_Transporter"/>
</dbReference>
<dbReference type="PANTHER" id="PTHR35849:SF1">
    <property type="entry name" value="INTERMEMBRANE PHOSPHOLIPID TRANSPORT SYSTEM BINDING PROTEIN MLAB"/>
    <property type="match status" value="1"/>
</dbReference>
<name>A0A553JTT2_SHEHA</name>
<dbReference type="InterPro" id="IPR002645">
    <property type="entry name" value="STAS_dom"/>
</dbReference>
<protein>
    <submittedName>
        <fullName evidence="2">STAS domain-containing protein</fullName>
    </submittedName>
</protein>
<dbReference type="PROSITE" id="PS50801">
    <property type="entry name" value="STAS"/>
    <property type="match status" value="1"/>
</dbReference>
<dbReference type="Gene3D" id="3.30.750.24">
    <property type="entry name" value="STAS domain"/>
    <property type="match status" value="1"/>
</dbReference>
<dbReference type="Proteomes" id="UP000318126">
    <property type="component" value="Unassembled WGS sequence"/>
</dbReference>
<keyword evidence="3" id="KW-1185">Reference proteome</keyword>
<dbReference type="Pfam" id="PF13466">
    <property type="entry name" value="STAS_2"/>
    <property type="match status" value="1"/>
</dbReference>
<dbReference type="SUPFAM" id="SSF52091">
    <property type="entry name" value="SpoIIaa-like"/>
    <property type="match status" value="1"/>
</dbReference>
<dbReference type="RefSeq" id="WP_143562957.1">
    <property type="nucleotide sequence ID" value="NZ_BMPL01000002.1"/>
</dbReference>
<dbReference type="CDD" id="cd07043">
    <property type="entry name" value="STAS_anti-anti-sigma_factors"/>
    <property type="match status" value="1"/>
</dbReference>
<comment type="caution">
    <text evidence="2">The sequence shown here is derived from an EMBL/GenBank/DDBJ whole genome shotgun (WGS) entry which is preliminary data.</text>
</comment>
<gene>
    <name evidence="2" type="ORF">FN961_02460</name>
</gene>
<dbReference type="AlphaFoldDB" id="A0A553JTT2"/>
<dbReference type="EMBL" id="VKGK01000002">
    <property type="protein sequence ID" value="TRY15862.1"/>
    <property type="molecule type" value="Genomic_DNA"/>
</dbReference>
<dbReference type="InterPro" id="IPR036513">
    <property type="entry name" value="STAS_dom_sf"/>
</dbReference>
<reference evidence="3" key="1">
    <citation type="submission" date="2019-07" db="EMBL/GenBank/DDBJ databases">
        <title>Shewanella sp. YLB-08 draft genomic sequence.</title>
        <authorList>
            <person name="Yu L."/>
        </authorList>
    </citation>
    <scope>NUCLEOTIDE SEQUENCE [LARGE SCALE GENOMIC DNA]</scope>
    <source>
        <strain evidence="3">JCM 20706</strain>
    </source>
</reference>